<keyword evidence="6" id="KW-1185">Reference proteome</keyword>
<feature type="region of interest" description="Disordered" evidence="4">
    <location>
        <begin position="193"/>
        <end position="221"/>
    </location>
</feature>
<dbReference type="FunFam" id="1.10.1820.10:FF:000005">
    <property type="entry name" value="Casein kinase II subunit beta"/>
    <property type="match status" value="1"/>
</dbReference>
<dbReference type="SUPFAM" id="SSF57798">
    <property type="entry name" value="Casein kinase II beta subunit"/>
    <property type="match status" value="1"/>
</dbReference>
<dbReference type="EMBL" id="KV424039">
    <property type="protein sequence ID" value="KZT53379.1"/>
    <property type="molecule type" value="Genomic_DNA"/>
</dbReference>
<dbReference type="Gene3D" id="2.20.25.20">
    <property type="match status" value="1"/>
</dbReference>
<dbReference type="PRINTS" id="PR00472">
    <property type="entry name" value="CASNKINASEII"/>
</dbReference>
<dbReference type="SMART" id="SM01085">
    <property type="entry name" value="CK_II_beta"/>
    <property type="match status" value="1"/>
</dbReference>
<dbReference type="OrthoDB" id="2275560at2759"/>
<dbReference type="FunFam" id="2.20.25.20:FF:000001">
    <property type="entry name" value="Casein kinase II subunit beta"/>
    <property type="match status" value="1"/>
</dbReference>
<organism evidence="5 6">
    <name type="scientific">Calocera cornea HHB12733</name>
    <dbReference type="NCBI Taxonomy" id="1353952"/>
    <lineage>
        <taxon>Eukaryota</taxon>
        <taxon>Fungi</taxon>
        <taxon>Dikarya</taxon>
        <taxon>Basidiomycota</taxon>
        <taxon>Agaricomycotina</taxon>
        <taxon>Dacrymycetes</taxon>
        <taxon>Dacrymycetales</taxon>
        <taxon>Dacrymycetaceae</taxon>
        <taxon>Calocera</taxon>
    </lineage>
</organism>
<feature type="compositionally biased region" description="Acidic residues" evidence="4">
    <location>
        <begin position="387"/>
        <end position="397"/>
    </location>
</feature>
<evidence type="ECO:0000313" key="6">
    <source>
        <dbReference type="Proteomes" id="UP000076842"/>
    </source>
</evidence>
<dbReference type="GO" id="GO:0006359">
    <property type="term" value="P:regulation of transcription by RNA polymerase III"/>
    <property type="evidence" value="ECO:0007669"/>
    <property type="project" value="TreeGrafter"/>
</dbReference>
<dbReference type="GO" id="GO:0005956">
    <property type="term" value="C:protein kinase CK2 complex"/>
    <property type="evidence" value="ECO:0007669"/>
    <property type="project" value="UniProtKB-UniRule"/>
</dbReference>
<comment type="function">
    <text evidence="2 3">Regulatory subunit of casein kinase II/CK2. As part of the kinase complex regulates the basal catalytic activity of the alpha subunit a constitutively active serine/threonine-protein kinase that phosphorylates a large number of substrates containing acidic residues C-terminal to the phosphorylated serine or threonine.</text>
</comment>
<dbReference type="InterPro" id="IPR016149">
    <property type="entry name" value="Casein_kin_II_reg-sub_N"/>
</dbReference>
<dbReference type="GO" id="GO:0005737">
    <property type="term" value="C:cytoplasm"/>
    <property type="evidence" value="ECO:0007669"/>
    <property type="project" value="TreeGrafter"/>
</dbReference>
<proteinExistence type="inferred from homology"/>
<evidence type="ECO:0000256" key="4">
    <source>
        <dbReference type="SAM" id="MobiDB-lite"/>
    </source>
</evidence>
<dbReference type="GO" id="GO:0034456">
    <property type="term" value="C:UTP-C complex"/>
    <property type="evidence" value="ECO:0007669"/>
    <property type="project" value="TreeGrafter"/>
</dbReference>
<dbReference type="STRING" id="1353952.A0A165DRE3"/>
<sequence length="499" mass="55282">MDDASVGSSTPGSGSLTWIAWFCSLPGHEYFVEVTEDFIEDDFNLTGLNGMVPFWKEALEMVLDIEPEDSHKIPDVSIVESSAELLYGLVHQRYIVTRQGLQSMHEKYQTGMFGTCPRVYCHNTPVVPCGRSDLPGLEFVRLYCPNCNDIYTPASSRYQNIDGAFFGTTFPHLFFQTYNGDLPAPFYPPSAARSAHYSPMRSPQATTSTNQPVPFSNPNAYGGQKMAAARVYTPKIFGFRVSERARSGPRMRWLRARPENYQELDMVDWRGRWIHGDGFDEEDEEDQIMDDQEEPEEDDDQEDEEEDEEEEEEDAAAEAPPPAPPVRGGKPVKRGAGVQVGEDLPGKGTAATLDALDALEPLVPPEGVPGGAARVDEDAASYQSDTGYEEDDDDDELPAAPQLPRWSSDVRGWDWQGEENTIGAIPELERSRVSPRPAAVEPAGLVSDSDTALDTPAEQPEKTRPFEKQPIALQVVKTDDISLKQPASLEMSRTPTLVL</sequence>
<evidence type="ECO:0000256" key="2">
    <source>
        <dbReference type="ARBA" id="ARBA00045899"/>
    </source>
</evidence>
<feature type="region of interest" description="Disordered" evidence="4">
    <location>
        <begin position="276"/>
        <end position="470"/>
    </location>
</feature>
<dbReference type="InParanoid" id="A0A165DRE3"/>
<dbReference type="Gene3D" id="1.10.1820.10">
    <property type="entry name" value="protein kinase ck2 holoenzyme, chain C, domain 1"/>
    <property type="match status" value="1"/>
</dbReference>
<dbReference type="PANTHER" id="PTHR11740:SF0">
    <property type="entry name" value="CASEIN KINASE II SUBUNIT BETA"/>
    <property type="match status" value="1"/>
</dbReference>
<gene>
    <name evidence="5" type="ORF">CALCODRAFT_501200</name>
</gene>
<name>A0A165DRE3_9BASI</name>
<evidence type="ECO:0000256" key="1">
    <source>
        <dbReference type="ARBA" id="ARBA00006941"/>
    </source>
</evidence>
<dbReference type="Proteomes" id="UP000076842">
    <property type="component" value="Unassembled WGS sequence"/>
</dbReference>
<feature type="compositionally biased region" description="Acidic residues" evidence="4">
    <location>
        <begin position="279"/>
        <end position="316"/>
    </location>
</feature>
<protein>
    <recommendedName>
        <fullName evidence="3">Casein kinase II subunit beta</fullName>
        <shortName evidence="3">CK II beta</shortName>
    </recommendedName>
</protein>
<dbReference type="PANTHER" id="PTHR11740">
    <property type="entry name" value="CASEIN KINASE II SUBUNIT BETA"/>
    <property type="match status" value="1"/>
</dbReference>
<dbReference type="AlphaFoldDB" id="A0A165DRE3"/>
<dbReference type="Pfam" id="PF01214">
    <property type="entry name" value="CK_II_beta"/>
    <property type="match status" value="1"/>
</dbReference>
<comment type="subunit">
    <text evidence="3">Tetramer of two alpha and two beta subunits.</text>
</comment>
<evidence type="ECO:0000256" key="3">
    <source>
        <dbReference type="RuleBase" id="RU361268"/>
    </source>
</evidence>
<reference evidence="5 6" key="1">
    <citation type="journal article" date="2016" name="Mol. Biol. Evol.">
        <title>Comparative Genomics of Early-Diverging Mushroom-Forming Fungi Provides Insights into the Origins of Lignocellulose Decay Capabilities.</title>
        <authorList>
            <person name="Nagy L.G."/>
            <person name="Riley R."/>
            <person name="Tritt A."/>
            <person name="Adam C."/>
            <person name="Daum C."/>
            <person name="Floudas D."/>
            <person name="Sun H."/>
            <person name="Yadav J.S."/>
            <person name="Pangilinan J."/>
            <person name="Larsson K.H."/>
            <person name="Matsuura K."/>
            <person name="Barry K."/>
            <person name="Labutti K."/>
            <person name="Kuo R."/>
            <person name="Ohm R.A."/>
            <person name="Bhattacharya S.S."/>
            <person name="Shirouzu T."/>
            <person name="Yoshinaga Y."/>
            <person name="Martin F.M."/>
            <person name="Grigoriev I.V."/>
            <person name="Hibbett D.S."/>
        </authorList>
    </citation>
    <scope>NUCLEOTIDE SEQUENCE [LARGE SCALE GENOMIC DNA]</scope>
    <source>
        <strain evidence="5 6">HHB12733</strain>
    </source>
</reference>
<dbReference type="InterPro" id="IPR035991">
    <property type="entry name" value="Casein_kinase_II_beta-like"/>
</dbReference>
<feature type="compositionally biased region" description="Polar residues" evidence="4">
    <location>
        <begin position="201"/>
        <end position="219"/>
    </location>
</feature>
<feature type="compositionally biased region" description="Low complexity" evidence="4">
    <location>
        <begin position="349"/>
        <end position="361"/>
    </location>
</feature>
<dbReference type="GO" id="GO:0019887">
    <property type="term" value="F:protein kinase regulator activity"/>
    <property type="evidence" value="ECO:0007669"/>
    <property type="project" value="InterPro"/>
</dbReference>
<evidence type="ECO:0000313" key="5">
    <source>
        <dbReference type="EMBL" id="KZT53379.1"/>
    </source>
</evidence>
<comment type="similarity">
    <text evidence="1 3">Belongs to the casein kinase 2 subunit beta family.</text>
</comment>
<accession>A0A165DRE3</accession>
<dbReference type="InterPro" id="IPR000704">
    <property type="entry name" value="Casein_kinase_II_reg-sub"/>
</dbReference>